<sequence>MTLTTQLGWTLTPEEFGHVWDRLGMDVFPYPLQVARAGITQREQAEVNERVRARLRTAGILGRGDRVDPELDASLRMLHAPEISVDSVWMAEDGSDSPHRVLAARVGRRAAIATQEPGPSEHAGGDVLVRDVGISALVSAVVAELPADRAGRLPGGQWPAEQAEQVSALTELLAARRLRAGQLGVTTHGERGPSLFWFDVAGDGRYALMRTVRADGRPWVALAPADAAMLREQLAHLLRGGGAAHGV</sequence>
<keyword evidence="3" id="KW-0963">Cytoplasm</keyword>
<dbReference type="STRING" id="155974.SAMN04487818_107370"/>
<keyword evidence="6" id="KW-1185">Reference proteome</keyword>
<dbReference type="Proteomes" id="UP000199051">
    <property type="component" value="Unassembled WGS sequence"/>
</dbReference>
<dbReference type="InterPro" id="IPR025734">
    <property type="entry name" value="EspG"/>
</dbReference>
<reference evidence="6" key="1">
    <citation type="submission" date="2016-10" db="EMBL/GenBank/DDBJ databases">
        <authorList>
            <person name="Varghese N."/>
            <person name="Submissions S."/>
        </authorList>
    </citation>
    <scope>NUCLEOTIDE SEQUENCE [LARGE SCALE GENOMIC DNA]</scope>
    <source>
        <strain evidence="6">DSM 44260</strain>
    </source>
</reference>
<evidence type="ECO:0000256" key="1">
    <source>
        <dbReference type="ARBA" id="ARBA00004496"/>
    </source>
</evidence>
<keyword evidence="4" id="KW-0143">Chaperone</keyword>
<protein>
    <submittedName>
        <fullName evidence="5">EspG family protein</fullName>
    </submittedName>
</protein>
<comment type="subcellular location">
    <subcellularLocation>
        <location evidence="1">Cytoplasm</location>
    </subcellularLocation>
</comment>
<gene>
    <name evidence="5" type="ORF">SAMN04487818_107370</name>
</gene>
<dbReference type="Pfam" id="PF14011">
    <property type="entry name" value="ESX-1_EspG"/>
    <property type="match status" value="1"/>
</dbReference>
<dbReference type="EMBL" id="FOGI01000007">
    <property type="protein sequence ID" value="SES10942.1"/>
    <property type="molecule type" value="Genomic_DNA"/>
</dbReference>
<evidence type="ECO:0000313" key="6">
    <source>
        <dbReference type="Proteomes" id="UP000199051"/>
    </source>
</evidence>
<accession>A0A1H9UNJ7</accession>
<dbReference type="AlphaFoldDB" id="A0A1H9UNJ7"/>
<organism evidence="5 6">
    <name type="scientific">Actinokineospora terrae</name>
    <dbReference type="NCBI Taxonomy" id="155974"/>
    <lineage>
        <taxon>Bacteria</taxon>
        <taxon>Bacillati</taxon>
        <taxon>Actinomycetota</taxon>
        <taxon>Actinomycetes</taxon>
        <taxon>Pseudonocardiales</taxon>
        <taxon>Pseudonocardiaceae</taxon>
        <taxon>Actinokineospora</taxon>
    </lineage>
</organism>
<proteinExistence type="inferred from homology"/>
<dbReference type="RefSeq" id="WP_092779780.1">
    <property type="nucleotide sequence ID" value="NZ_FOGI01000007.1"/>
</dbReference>
<evidence type="ECO:0000256" key="2">
    <source>
        <dbReference type="ARBA" id="ARBA00006411"/>
    </source>
</evidence>
<evidence type="ECO:0000256" key="4">
    <source>
        <dbReference type="ARBA" id="ARBA00023186"/>
    </source>
</evidence>
<evidence type="ECO:0000256" key="3">
    <source>
        <dbReference type="ARBA" id="ARBA00022490"/>
    </source>
</evidence>
<name>A0A1H9UNJ7_9PSEU</name>
<evidence type="ECO:0000313" key="5">
    <source>
        <dbReference type="EMBL" id="SES10942.1"/>
    </source>
</evidence>
<comment type="similarity">
    <text evidence="2">Belongs to the EspG family.</text>
</comment>